<name>A0ABS0ZF00_9GAMM</name>
<dbReference type="Gene3D" id="2.40.10.220">
    <property type="entry name" value="predicted glycosyltransferase like domains"/>
    <property type="match status" value="1"/>
</dbReference>
<dbReference type="EMBL" id="JAEMUH010000017">
    <property type="protein sequence ID" value="MBJ7552220.1"/>
    <property type="molecule type" value="Genomic_DNA"/>
</dbReference>
<gene>
    <name evidence="2" type="ORF">JHD44_16130</name>
</gene>
<accession>A0ABS0ZF00</accession>
<keyword evidence="3" id="KW-1185">Reference proteome</keyword>
<evidence type="ECO:0000313" key="3">
    <source>
        <dbReference type="Proteomes" id="UP000598488"/>
    </source>
</evidence>
<dbReference type="RefSeq" id="WP_199463802.1">
    <property type="nucleotide sequence ID" value="NZ_JAEMUH010000017.1"/>
</dbReference>
<dbReference type="Proteomes" id="UP000598488">
    <property type="component" value="Unassembled WGS sequence"/>
</dbReference>
<dbReference type="InterPro" id="IPR009875">
    <property type="entry name" value="PilZ_domain"/>
</dbReference>
<proteinExistence type="predicted"/>
<protein>
    <submittedName>
        <fullName evidence="2">PilZ domain-containing protein</fullName>
    </submittedName>
</protein>
<sequence length="141" mass="16156">MTDDKNIEYSSSERRNAIRVVPKGHKLSFTHNTVTTLECIDISMDGVALMSDLDLAINNNDQVAFILDQNDVVIGKVNARLVYKQPSRSGWQFTAMEEEVREFIDQLVLETQKKALRKAAHERIVKNEKKLLDLADDEYDM</sequence>
<comment type="caution">
    <text evidence="2">The sequence shown here is derived from an EMBL/GenBank/DDBJ whole genome shotgun (WGS) entry which is preliminary data.</text>
</comment>
<evidence type="ECO:0000259" key="1">
    <source>
        <dbReference type="Pfam" id="PF07238"/>
    </source>
</evidence>
<evidence type="ECO:0000313" key="2">
    <source>
        <dbReference type="EMBL" id="MBJ7552220.1"/>
    </source>
</evidence>
<organism evidence="2 3">
    <name type="scientific">Marinomonas ostreistagni</name>
    <dbReference type="NCBI Taxonomy" id="359209"/>
    <lineage>
        <taxon>Bacteria</taxon>
        <taxon>Pseudomonadati</taxon>
        <taxon>Pseudomonadota</taxon>
        <taxon>Gammaproteobacteria</taxon>
        <taxon>Oceanospirillales</taxon>
        <taxon>Oceanospirillaceae</taxon>
        <taxon>Marinomonas</taxon>
    </lineage>
</organism>
<dbReference type="SUPFAM" id="SSF141371">
    <property type="entry name" value="PilZ domain-like"/>
    <property type="match status" value="1"/>
</dbReference>
<dbReference type="Pfam" id="PF07238">
    <property type="entry name" value="PilZ"/>
    <property type="match status" value="1"/>
</dbReference>
<feature type="domain" description="PilZ" evidence="1">
    <location>
        <begin position="13"/>
        <end position="109"/>
    </location>
</feature>
<reference evidence="2 3" key="1">
    <citation type="submission" date="2020-12" db="EMBL/GenBank/DDBJ databases">
        <title>Comparative genome analysis of fungal antagonists Marinomonas ostreistagni 398 and M. spartinae 468.</title>
        <authorList>
            <person name="Fields J.L."/>
            <person name="Mavrodi O.V."/>
            <person name="Biber P.D."/>
            <person name="Indest K.J."/>
            <person name="Mavrodi D.V."/>
        </authorList>
    </citation>
    <scope>NUCLEOTIDE SEQUENCE [LARGE SCALE GENOMIC DNA]</scope>
    <source>
        <strain evidence="2 3">USM7</strain>
    </source>
</reference>